<dbReference type="OrthoDB" id="3911405at2759"/>
<dbReference type="EMBL" id="JAPEUY010000001">
    <property type="protein sequence ID" value="KAJ4377301.1"/>
    <property type="molecule type" value="Genomic_DNA"/>
</dbReference>
<accession>A0A9W9CQV7</accession>
<sequence>MDLDALGLNSTFESTELEGSYEPPADRIDTSDIEGPEDFTMNMTYWMTADLPLAQIKSRKEANARKLEARTQHRQDQNETQDNTAEGDQVIVEDSASNPKDYTASPTVRANGTTADREYSTPASDRSMENDEKVRSFLSALPDTDMEGALTGTPLLVHKQSFLQVPRSSPPKTRSLQATVEDYDTPRKPTQETVIHHNTSAVIDTIEQDALSTQVAEMQSRLEQQEITATTRITQLETILSYTRTELEGARTDNYRHQDSVTRLEKSMNQQRVDYEAARSSMEAQLKTQEDALGAKMREFGEEMSLQNLAKLQSQKEDFEQQLRLQAESKQLVDAELEARGQTLEKVQADLAQLRESHERGVQEKGVDHLEPSQHEESVSKEQIELTKQLSLVQARADSLNAQLEKTTTEAKAARENVQKNLAMHTVVEAKSLNQAVRISDLEGQLQAARFELECAQADVAAKQQLFQSNLALNSRIRLLQTELDTARISLNSKDQKSHQSADLEVHLKPLQAQLESARTNLEAKDQDLLRHIESQEQLEHRLHTSQGRIDGLEATIQSLRKQLAEAHRDSARLRADVERLERDLEESYDRLQGSHAEANQRVADIEKKVSKLKESKLESEKKVKELQAQREDLTEGHEAMMEDVRDKAEDAVRKAGALLEQERREKKRVLRDLKNIKEEVEKLRTESTQKVVEDDTSDEDDSTSVSTAEPNAKDTEISNLRDIVRKQVAEMKTLRSGTTALGKENKKLKATSDSHSDFKDTVTALESQLSVLRDENSTLQSRLEAQQSDFEAVNKAMDEKLASMLSKLMKERAKTVVGKRDGQWVETVGKVQTEKELLGKVLLRQWGREEVGVAEEKLGERQQYAYQYVKRS</sequence>
<feature type="region of interest" description="Disordered" evidence="2">
    <location>
        <begin position="1"/>
        <end position="36"/>
    </location>
</feature>
<dbReference type="Gene3D" id="1.20.5.1700">
    <property type="match status" value="1"/>
</dbReference>
<organism evidence="3 4">
    <name type="scientific">Neocucurbitaria cava</name>
    <dbReference type="NCBI Taxonomy" id="798079"/>
    <lineage>
        <taxon>Eukaryota</taxon>
        <taxon>Fungi</taxon>
        <taxon>Dikarya</taxon>
        <taxon>Ascomycota</taxon>
        <taxon>Pezizomycotina</taxon>
        <taxon>Dothideomycetes</taxon>
        <taxon>Pleosporomycetidae</taxon>
        <taxon>Pleosporales</taxon>
        <taxon>Pleosporineae</taxon>
        <taxon>Cucurbitariaceae</taxon>
        <taxon>Neocucurbitaria</taxon>
    </lineage>
</organism>
<feature type="compositionally biased region" description="Basic and acidic residues" evidence="2">
    <location>
        <begin position="61"/>
        <end position="77"/>
    </location>
</feature>
<evidence type="ECO:0000256" key="1">
    <source>
        <dbReference type="SAM" id="Coils"/>
    </source>
</evidence>
<dbReference type="AlphaFoldDB" id="A0A9W9CQV7"/>
<evidence type="ECO:0000313" key="4">
    <source>
        <dbReference type="Proteomes" id="UP001140560"/>
    </source>
</evidence>
<reference evidence="3" key="1">
    <citation type="submission" date="2022-10" db="EMBL/GenBank/DDBJ databases">
        <title>Tapping the CABI collections for fungal endophytes: first genome assemblies for Collariella, Neodidymelliopsis, Ascochyta clinopodiicola, Didymella pomorum, Didymosphaeria variabile, Neocosmospora piperis and Neocucurbitaria cava.</title>
        <authorList>
            <person name="Hill R."/>
        </authorList>
    </citation>
    <scope>NUCLEOTIDE SEQUENCE</scope>
    <source>
        <strain evidence="3">IMI 356814</strain>
    </source>
</reference>
<feature type="coiled-coil region" evidence="1">
    <location>
        <begin position="390"/>
        <end position="459"/>
    </location>
</feature>
<feature type="region of interest" description="Disordered" evidence="2">
    <location>
        <begin position="61"/>
        <end position="131"/>
    </location>
</feature>
<evidence type="ECO:0000256" key="2">
    <source>
        <dbReference type="SAM" id="MobiDB-lite"/>
    </source>
</evidence>
<evidence type="ECO:0000313" key="3">
    <source>
        <dbReference type="EMBL" id="KAJ4377301.1"/>
    </source>
</evidence>
<proteinExistence type="predicted"/>
<name>A0A9W9CQV7_9PLEO</name>
<feature type="compositionally biased region" description="Polar residues" evidence="2">
    <location>
        <begin position="95"/>
        <end position="114"/>
    </location>
</feature>
<protein>
    <submittedName>
        <fullName evidence="3">Uncharacterized protein</fullName>
    </submittedName>
</protein>
<keyword evidence="1" id="KW-0175">Coiled coil</keyword>
<comment type="caution">
    <text evidence="3">The sequence shown here is derived from an EMBL/GenBank/DDBJ whole genome shotgun (WGS) entry which is preliminary data.</text>
</comment>
<keyword evidence="4" id="KW-1185">Reference proteome</keyword>
<feature type="compositionally biased region" description="Basic and acidic residues" evidence="2">
    <location>
        <begin position="679"/>
        <end position="694"/>
    </location>
</feature>
<feature type="coiled-coil region" evidence="1">
    <location>
        <begin position="302"/>
        <end position="364"/>
    </location>
</feature>
<gene>
    <name evidence="3" type="ORF">N0V83_000125</name>
</gene>
<feature type="region of interest" description="Disordered" evidence="2">
    <location>
        <begin position="679"/>
        <end position="723"/>
    </location>
</feature>
<dbReference type="Proteomes" id="UP001140560">
    <property type="component" value="Unassembled WGS sequence"/>
</dbReference>
<feature type="coiled-coil region" evidence="1">
    <location>
        <begin position="763"/>
        <end position="790"/>
    </location>
</feature>